<evidence type="ECO:0000256" key="6">
    <source>
        <dbReference type="SAM" id="MobiDB-lite"/>
    </source>
</evidence>
<dbReference type="InterPro" id="IPR011335">
    <property type="entry name" value="Restrct_endonuc-II-like"/>
</dbReference>
<dbReference type="Gene3D" id="3.40.960.10">
    <property type="entry name" value="VSR Endonuclease"/>
    <property type="match status" value="1"/>
</dbReference>
<dbReference type="REBASE" id="14189">
    <property type="entry name" value="V.CsyAORF1631P"/>
</dbReference>
<dbReference type="Pfam" id="PF04480">
    <property type="entry name" value="DUF559"/>
    <property type="match status" value="1"/>
</dbReference>
<dbReference type="KEGG" id="csy:CENSYa_1632"/>
<organism evidence="8 9">
    <name type="scientific">Cenarchaeum symbiosum (strain A)</name>
    <dbReference type="NCBI Taxonomy" id="414004"/>
    <lineage>
        <taxon>Archaea</taxon>
        <taxon>Nitrososphaerota</taxon>
        <taxon>Candidatus Cenarchaeales</taxon>
        <taxon>Candidatus Cenarchaeaceae</taxon>
        <taxon>Candidatus Cenarchaeum</taxon>
    </lineage>
</organism>
<evidence type="ECO:0000256" key="2">
    <source>
        <dbReference type="ARBA" id="ARBA00022759"/>
    </source>
</evidence>
<dbReference type="EnsemblBacteria" id="ABK78250">
    <property type="protein sequence ID" value="ABK78250"/>
    <property type="gene ID" value="CENSYa_1632"/>
</dbReference>
<proteinExistence type="predicted"/>
<dbReference type="InterPro" id="IPR007569">
    <property type="entry name" value="DUF559"/>
</dbReference>
<dbReference type="SUPFAM" id="SSF52980">
    <property type="entry name" value="Restriction endonuclease-like"/>
    <property type="match status" value="1"/>
</dbReference>
<accession>A0RY33</accession>
<dbReference type="AlphaFoldDB" id="A0RY33"/>
<reference evidence="8 9" key="1">
    <citation type="journal article" date="2006" name="Proc. Natl. Acad. Sci. U.S.A.">
        <title>Genomic analysis of the uncultivated marine crenarchaeote Cenarchaeum symbiosum.</title>
        <authorList>
            <person name="Hallam S.J."/>
            <person name="Konstantinidis K.T."/>
            <person name="Putnam N."/>
            <person name="Schleper C."/>
            <person name="Watanabe Y."/>
            <person name="Sugahara J."/>
            <person name="Preston C."/>
            <person name="de la Torre J."/>
            <person name="Richardson P.M."/>
            <person name="DeLong E.F."/>
        </authorList>
    </citation>
    <scope>NUCLEOTIDE SEQUENCE [LARGE SCALE GENOMIC DNA]</scope>
    <source>
        <strain evidence="9">A</strain>
    </source>
</reference>
<dbReference type="GO" id="GO:0016787">
    <property type="term" value="F:hydrolase activity"/>
    <property type="evidence" value="ECO:0007669"/>
    <property type="project" value="UniProtKB-KW"/>
</dbReference>
<dbReference type="GO" id="GO:0004519">
    <property type="term" value="F:endonuclease activity"/>
    <property type="evidence" value="ECO:0007669"/>
    <property type="project" value="UniProtKB-KW"/>
</dbReference>
<feature type="compositionally biased region" description="Basic residues" evidence="6">
    <location>
        <begin position="127"/>
        <end position="140"/>
    </location>
</feature>
<keyword evidence="4" id="KW-0378">Hydrolase</keyword>
<name>A0RY33_CENSY</name>
<keyword evidence="9" id="KW-1185">Reference proteome</keyword>
<gene>
    <name evidence="8" type="ordered locus">CENSYa_1632</name>
</gene>
<dbReference type="STRING" id="414004.CENSYa_1632"/>
<feature type="compositionally biased region" description="Basic residues" evidence="6">
    <location>
        <begin position="147"/>
        <end position="157"/>
    </location>
</feature>
<dbReference type="InterPro" id="IPR004603">
    <property type="entry name" value="DNA_mismatch_endonuc_vsr"/>
</dbReference>
<dbReference type="HOGENOM" id="CLU_111913_2_2_2"/>
<sequence length="157" mass="18414">MTDVFTPEKRSWVMSRIRSKGTGIDIKMKEILTHTGIKFEMYPQIPGNPDFASRRLGITVFCDGDFWHGYDYRRGKIPKKQFWRNKIECNMERDLYVSGMLRSNGWSVLRFWEHDIDGNPDKCSGKIQRKIRERSARRGSKQSGRGSGRRAARHDSR</sequence>
<dbReference type="Proteomes" id="UP000000758">
    <property type="component" value="Chromosome"/>
</dbReference>
<dbReference type="Pfam" id="PF03852">
    <property type="entry name" value="Vsr"/>
    <property type="match status" value="1"/>
</dbReference>
<feature type="domain" description="DUF559" evidence="7">
    <location>
        <begin position="91"/>
        <end position="131"/>
    </location>
</feature>
<evidence type="ECO:0000256" key="5">
    <source>
        <dbReference type="ARBA" id="ARBA00023204"/>
    </source>
</evidence>
<protein>
    <submittedName>
        <fullName evidence="8">DNA G/T mismatch repair endonuclease</fullName>
    </submittedName>
</protein>
<keyword evidence="1" id="KW-0540">Nuclease</keyword>
<evidence type="ECO:0000313" key="8">
    <source>
        <dbReference type="EMBL" id="ABK78250.1"/>
    </source>
</evidence>
<feature type="region of interest" description="Disordered" evidence="6">
    <location>
        <begin position="123"/>
        <end position="157"/>
    </location>
</feature>
<evidence type="ECO:0000313" key="9">
    <source>
        <dbReference type="Proteomes" id="UP000000758"/>
    </source>
</evidence>
<evidence type="ECO:0000256" key="4">
    <source>
        <dbReference type="ARBA" id="ARBA00022801"/>
    </source>
</evidence>
<dbReference type="CDD" id="cd00221">
    <property type="entry name" value="Vsr"/>
    <property type="match status" value="1"/>
</dbReference>
<dbReference type="EMBL" id="DP000238">
    <property type="protein sequence ID" value="ABK78250.1"/>
    <property type="molecule type" value="Genomic_DNA"/>
</dbReference>
<keyword evidence="5" id="KW-0234">DNA repair</keyword>
<evidence type="ECO:0000256" key="1">
    <source>
        <dbReference type="ARBA" id="ARBA00022722"/>
    </source>
</evidence>
<evidence type="ECO:0000256" key="3">
    <source>
        <dbReference type="ARBA" id="ARBA00022763"/>
    </source>
</evidence>
<evidence type="ECO:0000259" key="7">
    <source>
        <dbReference type="Pfam" id="PF04480"/>
    </source>
</evidence>
<keyword evidence="2 8" id="KW-0255">Endonuclease</keyword>
<dbReference type="GO" id="GO:0006298">
    <property type="term" value="P:mismatch repair"/>
    <property type="evidence" value="ECO:0007669"/>
    <property type="project" value="InterPro"/>
</dbReference>
<keyword evidence="3" id="KW-0227">DNA damage</keyword>